<gene>
    <name evidence="1" type="ORF">HYPSUDRAFT_584007</name>
</gene>
<organism evidence="1 2">
    <name type="scientific">Hypholoma sublateritium (strain FD-334 SS-4)</name>
    <dbReference type="NCBI Taxonomy" id="945553"/>
    <lineage>
        <taxon>Eukaryota</taxon>
        <taxon>Fungi</taxon>
        <taxon>Dikarya</taxon>
        <taxon>Basidiomycota</taxon>
        <taxon>Agaricomycotina</taxon>
        <taxon>Agaricomycetes</taxon>
        <taxon>Agaricomycetidae</taxon>
        <taxon>Agaricales</taxon>
        <taxon>Agaricineae</taxon>
        <taxon>Strophariaceae</taxon>
        <taxon>Hypholoma</taxon>
    </lineage>
</organism>
<evidence type="ECO:0000313" key="2">
    <source>
        <dbReference type="Proteomes" id="UP000054270"/>
    </source>
</evidence>
<reference evidence="2" key="1">
    <citation type="submission" date="2014-04" db="EMBL/GenBank/DDBJ databases">
        <title>Evolutionary Origins and Diversification of the Mycorrhizal Mutualists.</title>
        <authorList>
            <consortium name="DOE Joint Genome Institute"/>
            <consortium name="Mycorrhizal Genomics Consortium"/>
            <person name="Kohler A."/>
            <person name="Kuo A."/>
            <person name="Nagy L.G."/>
            <person name="Floudas D."/>
            <person name="Copeland A."/>
            <person name="Barry K.W."/>
            <person name="Cichocki N."/>
            <person name="Veneault-Fourrey C."/>
            <person name="LaButti K."/>
            <person name="Lindquist E.A."/>
            <person name="Lipzen A."/>
            <person name="Lundell T."/>
            <person name="Morin E."/>
            <person name="Murat C."/>
            <person name="Riley R."/>
            <person name="Ohm R."/>
            <person name="Sun H."/>
            <person name="Tunlid A."/>
            <person name="Henrissat B."/>
            <person name="Grigoriev I.V."/>
            <person name="Hibbett D.S."/>
            <person name="Martin F."/>
        </authorList>
    </citation>
    <scope>NUCLEOTIDE SEQUENCE [LARGE SCALE GENOMIC DNA]</scope>
    <source>
        <strain evidence="2">FD-334 SS-4</strain>
    </source>
</reference>
<dbReference type="AlphaFoldDB" id="A0A0D2P4L5"/>
<keyword evidence="2" id="KW-1185">Reference proteome</keyword>
<sequence>MLRRRALRQRLRLCSGNARVCTHGGSSCVCFSGLPQAPPGDLQNAAEASGIWMPPTRRARAGDGHGALANLASRVNFIWRVRFILIRRVGMGQFDATRRCARTRRRRKYTPRQSRLARQFHLGIWFSIWGGCRDGAQPWGAAICGCCSLEVQWACSYR</sequence>
<name>A0A0D2P4L5_HYPSF</name>
<protein>
    <submittedName>
        <fullName evidence="1">Uncharacterized protein</fullName>
    </submittedName>
</protein>
<dbReference type="Proteomes" id="UP000054270">
    <property type="component" value="Unassembled WGS sequence"/>
</dbReference>
<evidence type="ECO:0000313" key="1">
    <source>
        <dbReference type="EMBL" id="KJA23616.1"/>
    </source>
</evidence>
<accession>A0A0D2P4L5</accession>
<proteinExistence type="predicted"/>
<dbReference type="EMBL" id="KN817542">
    <property type="protein sequence ID" value="KJA23616.1"/>
    <property type="molecule type" value="Genomic_DNA"/>
</dbReference>